<dbReference type="PANTHER" id="PTHR11733">
    <property type="entry name" value="ZINC METALLOPROTEASE FAMILY M13 NEPRILYSIN-RELATED"/>
    <property type="match status" value="1"/>
</dbReference>
<dbReference type="PANTHER" id="PTHR11733:SF224">
    <property type="entry name" value="NEPRILYSIN-2"/>
    <property type="match status" value="1"/>
</dbReference>
<dbReference type="GO" id="GO:0016485">
    <property type="term" value="P:protein processing"/>
    <property type="evidence" value="ECO:0007669"/>
    <property type="project" value="TreeGrafter"/>
</dbReference>
<evidence type="ECO:0000313" key="12">
    <source>
        <dbReference type="EMBL" id="KAK4879925.1"/>
    </source>
</evidence>
<evidence type="ECO:0000256" key="4">
    <source>
        <dbReference type="ARBA" id="ARBA00022670"/>
    </source>
</evidence>
<dbReference type="Pfam" id="PF01431">
    <property type="entry name" value="Peptidase_M13"/>
    <property type="match status" value="1"/>
</dbReference>
<dbReference type="PRINTS" id="PR00786">
    <property type="entry name" value="NEPRILYSIN"/>
</dbReference>
<evidence type="ECO:0000259" key="11">
    <source>
        <dbReference type="Pfam" id="PF05649"/>
    </source>
</evidence>
<dbReference type="GO" id="GO:0004222">
    <property type="term" value="F:metalloendopeptidase activity"/>
    <property type="evidence" value="ECO:0007669"/>
    <property type="project" value="InterPro"/>
</dbReference>
<feature type="domain" description="Peptidase M13 N-terminal" evidence="11">
    <location>
        <begin position="81"/>
        <end position="470"/>
    </location>
</feature>
<keyword evidence="5" id="KW-0479">Metal-binding</keyword>
<dbReference type="GO" id="GO:0046872">
    <property type="term" value="F:metal ion binding"/>
    <property type="evidence" value="ECO:0007669"/>
    <property type="project" value="UniProtKB-KW"/>
</dbReference>
<evidence type="ECO:0000313" key="13">
    <source>
        <dbReference type="Proteomes" id="UP001353858"/>
    </source>
</evidence>
<dbReference type="Pfam" id="PF05649">
    <property type="entry name" value="Peptidase_M13_N"/>
    <property type="match status" value="1"/>
</dbReference>
<keyword evidence="4" id="KW-0645">Protease</keyword>
<organism evidence="12 13">
    <name type="scientific">Aquatica leii</name>
    <dbReference type="NCBI Taxonomy" id="1421715"/>
    <lineage>
        <taxon>Eukaryota</taxon>
        <taxon>Metazoa</taxon>
        <taxon>Ecdysozoa</taxon>
        <taxon>Arthropoda</taxon>
        <taxon>Hexapoda</taxon>
        <taxon>Insecta</taxon>
        <taxon>Pterygota</taxon>
        <taxon>Neoptera</taxon>
        <taxon>Endopterygota</taxon>
        <taxon>Coleoptera</taxon>
        <taxon>Polyphaga</taxon>
        <taxon>Elateriformia</taxon>
        <taxon>Elateroidea</taxon>
        <taxon>Lampyridae</taxon>
        <taxon>Luciolinae</taxon>
        <taxon>Aquatica</taxon>
    </lineage>
</organism>
<name>A0AAN7P3S4_9COLE</name>
<comment type="cofactor">
    <cofactor evidence="1">
        <name>Zn(2+)</name>
        <dbReference type="ChEBI" id="CHEBI:29105"/>
    </cofactor>
</comment>
<dbReference type="PROSITE" id="PS51885">
    <property type="entry name" value="NEPRILYSIN"/>
    <property type="match status" value="1"/>
</dbReference>
<keyword evidence="6" id="KW-0378">Hydrolase</keyword>
<feature type="transmembrane region" description="Helical" evidence="9">
    <location>
        <begin position="25"/>
        <end position="48"/>
    </location>
</feature>
<dbReference type="SUPFAM" id="SSF55486">
    <property type="entry name" value="Metalloproteases ('zincins'), catalytic domain"/>
    <property type="match status" value="1"/>
</dbReference>
<dbReference type="InterPro" id="IPR008753">
    <property type="entry name" value="Peptidase_M13_N"/>
</dbReference>
<dbReference type="Gene3D" id="1.10.1380.10">
    <property type="entry name" value="Neutral endopeptidase , domain2"/>
    <property type="match status" value="1"/>
</dbReference>
<dbReference type="InterPro" id="IPR000718">
    <property type="entry name" value="Peptidase_M13"/>
</dbReference>
<keyword evidence="13" id="KW-1185">Reference proteome</keyword>
<keyword evidence="7" id="KW-0862">Zinc</keyword>
<dbReference type="Proteomes" id="UP001353858">
    <property type="component" value="Unassembled WGS sequence"/>
</dbReference>
<evidence type="ECO:0000256" key="5">
    <source>
        <dbReference type="ARBA" id="ARBA00022723"/>
    </source>
</evidence>
<accession>A0AAN7P3S4</accession>
<dbReference type="InterPro" id="IPR018497">
    <property type="entry name" value="Peptidase_M13_C"/>
</dbReference>
<evidence type="ECO:0000256" key="9">
    <source>
        <dbReference type="SAM" id="Phobius"/>
    </source>
</evidence>
<comment type="similarity">
    <text evidence="3">Belongs to the peptidase M13 family.</text>
</comment>
<sequence length="737" mass="84693">MNSHSKDTNRIPKWLKERTNSEKHYMVIAIVLGILALGLLIALCVVLHKTIQDDTDDICMSPGCVQAAAKTLSYMDTEANPCEDFYQFACGAFEKNTLIPEDKNSISTFHNIGDQVREQLKDIISNLKPNDTKPNRLIKKFYNLCMNTTAIEEDGLKTVKTVLRDLGGWPLLEGANWNEATFDWKRTVYKCRKLGFSHSYFLYVGIETDYKNSTKRTISVGEGGLGLTREYLIKGFEDKLVKAYYKYMVDVAVIFGANRGSAEKELKETLEFQMELAKITLPKEKKRNATALYNPMTIDDLQNQFPYLNWLEYIQHVLDIPDIDIGYDEVVIVSVPQYFSSLEELLRKTPKRVLSNLIMIRSVLASINYLTEELRNKQTEYIKTISGKSEREPRWKECTDFASGVFYLASGALYAKKYFNIEAKHHAEEMVNNILTEFKEILNNVDWMDEKTKQNAIEKANTIVAYIGYPEELLDEKKVEKFYDPVDESANHYLLGIRDFSLFMTDYYHKKLRQPINKTEWIEHAFPTIVNAFYSSSENSIQFPAAILQGVFYSDDRPRYMNYGAIGYVIGHEITHGFDDQGRQYDKDGNLNNWWDEATKEAFLKKAQCIIEQYGNYTVPEINANLNGVNTQGENIADNGGILEAYRAYNNWVKRNGPEQQLPGLPYTQLQMFWISAAQTWCVKTRKEVLDLQVTTGYHSPGRFRVLGPFGNTESFGNDFNCPLGSKMNPVDKCKVW</sequence>
<evidence type="ECO:0000259" key="10">
    <source>
        <dbReference type="Pfam" id="PF01431"/>
    </source>
</evidence>
<dbReference type="InterPro" id="IPR042089">
    <property type="entry name" value="Peptidase_M13_dom_2"/>
</dbReference>
<evidence type="ECO:0000256" key="8">
    <source>
        <dbReference type="ARBA" id="ARBA00023049"/>
    </source>
</evidence>
<dbReference type="InterPro" id="IPR024079">
    <property type="entry name" value="MetalloPept_cat_dom_sf"/>
</dbReference>
<reference evidence="13" key="1">
    <citation type="submission" date="2023-01" db="EMBL/GenBank/DDBJ databases">
        <title>Key to firefly adult light organ development and bioluminescence: homeobox transcription factors regulate luciferase expression and transportation to peroxisome.</title>
        <authorList>
            <person name="Fu X."/>
        </authorList>
    </citation>
    <scope>NUCLEOTIDE SEQUENCE [LARGE SCALE GENOMIC DNA]</scope>
</reference>
<dbReference type="AlphaFoldDB" id="A0AAN7P3S4"/>
<dbReference type="EMBL" id="JARPUR010000003">
    <property type="protein sequence ID" value="KAK4879925.1"/>
    <property type="molecule type" value="Genomic_DNA"/>
</dbReference>
<keyword evidence="9" id="KW-1133">Transmembrane helix</keyword>
<proteinExistence type="inferred from homology"/>
<dbReference type="Gene3D" id="3.40.390.10">
    <property type="entry name" value="Collagenase (Catalytic Domain)"/>
    <property type="match status" value="1"/>
</dbReference>
<evidence type="ECO:0000256" key="3">
    <source>
        <dbReference type="ARBA" id="ARBA00007357"/>
    </source>
</evidence>
<evidence type="ECO:0000256" key="2">
    <source>
        <dbReference type="ARBA" id="ARBA00004401"/>
    </source>
</evidence>
<keyword evidence="8" id="KW-0482">Metalloprotease</keyword>
<evidence type="ECO:0000256" key="6">
    <source>
        <dbReference type="ARBA" id="ARBA00022801"/>
    </source>
</evidence>
<gene>
    <name evidence="12" type="ORF">RN001_008071</name>
</gene>
<keyword evidence="9" id="KW-0472">Membrane</keyword>
<evidence type="ECO:0000256" key="7">
    <source>
        <dbReference type="ARBA" id="ARBA00022833"/>
    </source>
</evidence>
<comment type="subcellular location">
    <subcellularLocation>
        <location evidence="2">Cell membrane</location>
        <topology evidence="2">Single-pass type II membrane protein</topology>
    </subcellularLocation>
</comment>
<comment type="caution">
    <text evidence="12">The sequence shown here is derived from an EMBL/GenBank/DDBJ whole genome shotgun (WGS) entry which is preliminary data.</text>
</comment>
<dbReference type="GO" id="GO:0005886">
    <property type="term" value="C:plasma membrane"/>
    <property type="evidence" value="ECO:0007669"/>
    <property type="project" value="UniProtKB-SubCell"/>
</dbReference>
<protein>
    <submittedName>
        <fullName evidence="12">Uncharacterized protein</fullName>
    </submittedName>
</protein>
<dbReference type="CDD" id="cd08662">
    <property type="entry name" value="M13"/>
    <property type="match status" value="1"/>
</dbReference>
<evidence type="ECO:0000256" key="1">
    <source>
        <dbReference type="ARBA" id="ARBA00001947"/>
    </source>
</evidence>
<feature type="domain" description="Peptidase M13 C-terminal" evidence="10">
    <location>
        <begin position="531"/>
        <end position="736"/>
    </location>
</feature>
<keyword evidence="9" id="KW-0812">Transmembrane</keyword>